<sequence>MDGMDGMPPGRRGEPAPVPAGAQWFTGRKHTLPATTTMYVRAGEKTAAWGLEYHQYAPDGAGEGGYYTHERRYAGKSYTHTLNNGVFGPCPTEDGGAYRDGRKHESVDAPLYGMEFTLPKGEAEYRLTTTVSRSKPARLSTRISSSCTFTSARPEDITALLVSVVRCTPTLNLDGTSKAKISKSVPVTLQGAAAKNRKNLRYLNFYVSYDSGGTWKKAALKKDRLTVRNPARGRGVSFEVNLRDEKANALSRTITNAYRTR</sequence>
<feature type="region of interest" description="Disordered" evidence="1">
    <location>
        <begin position="1"/>
        <end position="27"/>
    </location>
</feature>
<organism evidence="2 3">
    <name type="scientific">Streptomyces carminius</name>
    <dbReference type="NCBI Taxonomy" id="2665496"/>
    <lineage>
        <taxon>Bacteria</taxon>
        <taxon>Bacillati</taxon>
        <taxon>Actinomycetota</taxon>
        <taxon>Actinomycetes</taxon>
        <taxon>Kitasatosporales</taxon>
        <taxon>Streptomycetaceae</taxon>
        <taxon>Streptomyces</taxon>
    </lineage>
</organism>
<evidence type="ECO:0000256" key="1">
    <source>
        <dbReference type="SAM" id="MobiDB-lite"/>
    </source>
</evidence>
<dbReference type="Proteomes" id="UP000230407">
    <property type="component" value="Unassembled WGS sequence"/>
</dbReference>
<dbReference type="AlphaFoldDB" id="A0A2M8LXN3"/>
<accession>A0A2M8LXN3</accession>
<gene>
    <name evidence="2" type="ORF">CUT44_16765</name>
</gene>
<dbReference type="RefSeq" id="WP_100202672.1">
    <property type="nucleotide sequence ID" value="NZ_PGGW01000057.1"/>
</dbReference>
<name>A0A2M8LXN3_9ACTN</name>
<reference evidence="2 3" key="1">
    <citation type="submission" date="2017-11" db="EMBL/GenBank/DDBJ databases">
        <title>Streptomyces carmine sp. nov., a novel actinomycete isolated from Sophora alopecuroides in Xinjiang, China.</title>
        <authorList>
            <person name="Wang Y."/>
            <person name="Luo X."/>
            <person name="Wan C."/>
            <person name="Zhang L."/>
        </authorList>
    </citation>
    <scope>NUCLEOTIDE SEQUENCE [LARGE SCALE GENOMIC DNA]</scope>
    <source>
        <strain evidence="2 3">TRM SA0054</strain>
    </source>
</reference>
<protein>
    <submittedName>
        <fullName evidence="2">Uncharacterized protein</fullName>
    </submittedName>
</protein>
<proteinExistence type="predicted"/>
<evidence type="ECO:0000313" key="3">
    <source>
        <dbReference type="Proteomes" id="UP000230407"/>
    </source>
</evidence>
<keyword evidence="3" id="KW-1185">Reference proteome</keyword>
<dbReference type="EMBL" id="PGGW01000057">
    <property type="protein sequence ID" value="PJE96689.1"/>
    <property type="molecule type" value="Genomic_DNA"/>
</dbReference>
<evidence type="ECO:0000313" key="2">
    <source>
        <dbReference type="EMBL" id="PJE96689.1"/>
    </source>
</evidence>
<comment type="caution">
    <text evidence="2">The sequence shown here is derived from an EMBL/GenBank/DDBJ whole genome shotgun (WGS) entry which is preliminary data.</text>
</comment>